<dbReference type="GO" id="GO:0006355">
    <property type="term" value="P:regulation of DNA-templated transcription"/>
    <property type="evidence" value="ECO:0007669"/>
    <property type="project" value="InterPro"/>
</dbReference>
<dbReference type="InterPro" id="IPR036388">
    <property type="entry name" value="WH-like_DNA-bd_sf"/>
</dbReference>
<dbReference type="SMART" id="SM00862">
    <property type="entry name" value="Trans_reg_C"/>
    <property type="match status" value="1"/>
</dbReference>
<gene>
    <name evidence="12" type="ordered locus">Mahau_1274</name>
</gene>
<dbReference type="GO" id="GO:0032993">
    <property type="term" value="C:protein-DNA complex"/>
    <property type="evidence" value="ECO:0007669"/>
    <property type="project" value="TreeGrafter"/>
</dbReference>
<dbReference type="PROSITE" id="PS51755">
    <property type="entry name" value="OMPR_PHOB"/>
    <property type="match status" value="1"/>
</dbReference>
<dbReference type="HOGENOM" id="CLU_000445_30_4_9"/>
<evidence type="ECO:0000313" key="12">
    <source>
        <dbReference type="EMBL" id="AEE96468.1"/>
    </source>
</evidence>
<protein>
    <recommendedName>
        <fullName evidence="1">Stage 0 sporulation protein A homolog</fullName>
    </recommendedName>
</protein>
<dbReference type="Gene3D" id="6.10.250.690">
    <property type="match status" value="1"/>
</dbReference>
<dbReference type="InterPro" id="IPR016032">
    <property type="entry name" value="Sig_transdc_resp-reg_C-effctor"/>
</dbReference>
<evidence type="ECO:0000256" key="7">
    <source>
        <dbReference type="ARBA" id="ARBA00024867"/>
    </source>
</evidence>
<dbReference type="Pfam" id="PF00486">
    <property type="entry name" value="Trans_reg_C"/>
    <property type="match status" value="1"/>
</dbReference>
<dbReference type="CDD" id="cd17574">
    <property type="entry name" value="REC_OmpR"/>
    <property type="match status" value="1"/>
</dbReference>
<dbReference type="PANTHER" id="PTHR48111">
    <property type="entry name" value="REGULATOR OF RPOS"/>
    <property type="match status" value="1"/>
</dbReference>
<dbReference type="Gene3D" id="3.40.50.2300">
    <property type="match status" value="1"/>
</dbReference>
<feature type="domain" description="Response regulatory" evidence="10">
    <location>
        <begin position="3"/>
        <end position="117"/>
    </location>
</feature>
<keyword evidence="5 9" id="KW-0238">DNA-binding</keyword>
<name>F3ZWM5_MAHA5</name>
<feature type="modified residue" description="4-aspartylphosphate" evidence="8">
    <location>
        <position position="52"/>
    </location>
</feature>
<dbReference type="GO" id="GO:0000976">
    <property type="term" value="F:transcription cis-regulatory region binding"/>
    <property type="evidence" value="ECO:0007669"/>
    <property type="project" value="TreeGrafter"/>
</dbReference>
<dbReference type="FunFam" id="3.40.50.2300:FF:000001">
    <property type="entry name" value="DNA-binding response regulator PhoB"/>
    <property type="match status" value="1"/>
</dbReference>
<evidence type="ECO:0000259" key="11">
    <source>
        <dbReference type="PROSITE" id="PS51755"/>
    </source>
</evidence>
<comment type="function">
    <text evidence="7">May play the central regulatory role in sporulation. It may be an element of the effector pathway responsible for the activation of sporulation genes in response to nutritional stress. Spo0A may act in concert with spo0H (a sigma factor) to control the expression of some genes that are critical to the sporulation process.</text>
</comment>
<dbReference type="CDD" id="cd00383">
    <property type="entry name" value="trans_reg_C"/>
    <property type="match status" value="1"/>
</dbReference>
<proteinExistence type="predicted"/>
<keyword evidence="3" id="KW-0902">Two-component regulatory system</keyword>
<dbReference type="GO" id="GO:0005829">
    <property type="term" value="C:cytosol"/>
    <property type="evidence" value="ECO:0007669"/>
    <property type="project" value="TreeGrafter"/>
</dbReference>
<evidence type="ECO:0000256" key="5">
    <source>
        <dbReference type="ARBA" id="ARBA00023125"/>
    </source>
</evidence>
<dbReference type="Pfam" id="PF00072">
    <property type="entry name" value="Response_reg"/>
    <property type="match status" value="1"/>
</dbReference>
<dbReference type="PROSITE" id="PS50110">
    <property type="entry name" value="RESPONSE_REGULATORY"/>
    <property type="match status" value="1"/>
</dbReference>
<evidence type="ECO:0000256" key="8">
    <source>
        <dbReference type="PROSITE-ProRule" id="PRU00169"/>
    </source>
</evidence>
<dbReference type="PANTHER" id="PTHR48111:SF54">
    <property type="entry name" value="STAGE 0 SPORULATION PROTEIN A HOMOLOG"/>
    <property type="match status" value="1"/>
</dbReference>
<dbReference type="SMART" id="SM00448">
    <property type="entry name" value="REC"/>
    <property type="match status" value="1"/>
</dbReference>
<dbReference type="InterPro" id="IPR039420">
    <property type="entry name" value="WalR-like"/>
</dbReference>
<dbReference type="SUPFAM" id="SSF52172">
    <property type="entry name" value="CheY-like"/>
    <property type="match status" value="1"/>
</dbReference>
<dbReference type="eggNOG" id="COG0745">
    <property type="taxonomic scope" value="Bacteria"/>
</dbReference>
<evidence type="ECO:0000259" key="10">
    <source>
        <dbReference type="PROSITE" id="PS50110"/>
    </source>
</evidence>
<keyword evidence="4" id="KW-0805">Transcription regulation</keyword>
<accession>F3ZWM5</accession>
<reference evidence="13" key="1">
    <citation type="submission" date="2010-11" db="EMBL/GenBank/DDBJ databases">
        <title>The complete genome of Mahella australiensis DSM 15567.</title>
        <authorList>
            <consortium name="US DOE Joint Genome Institute (JGI-PGF)"/>
            <person name="Lucas S."/>
            <person name="Copeland A."/>
            <person name="Lapidus A."/>
            <person name="Bruce D."/>
            <person name="Goodwin L."/>
            <person name="Pitluck S."/>
            <person name="Kyrpides N."/>
            <person name="Mavromatis K."/>
            <person name="Pagani I."/>
            <person name="Ivanova N."/>
            <person name="Teshima H."/>
            <person name="Brettin T."/>
            <person name="Detter J.C."/>
            <person name="Han C."/>
            <person name="Tapia R."/>
            <person name="Land M."/>
            <person name="Hauser L."/>
            <person name="Markowitz V."/>
            <person name="Cheng J.-F."/>
            <person name="Hugenholtz P."/>
            <person name="Woyke T."/>
            <person name="Wu D."/>
            <person name="Spring S."/>
            <person name="Pukall R."/>
            <person name="Steenblock K."/>
            <person name="Schneider S."/>
            <person name="Klenk H.-P."/>
            <person name="Eisen J.A."/>
        </authorList>
    </citation>
    <scope>NUCLEOTIDE SEQUENCE [LARGE SCALE GENOMIC DNA]</scope>
    <source>
        <strain evidence="13">DSM 15567 / CIP 107919 / 50-1 BON</strain>
    </source>
</reference>
<sequence length="229" mass="26488">MKQILIIEDEKPIREFIKIGFERSGYSIVEATTGEDGIRKAREQTPDMVILDIILPGIDGFNVCKTLRQEFPRMGIIMLTARNLEMDRIMGLEYGADDYVIKPFNPLELILRAEAILKRLHGNSQTSDRETLTSGPFKIATYAQKVYKHGMEIELTPKEYLLLETLISHPNVVMSKDKLLDIVWGYEFDGDSKSVDVQVHRLRKKIEDDPAKPRYIETVWGIGYRWKER</sequence>
<dbReference type="InterPro" id="IPR011006">
    <property type="entry name" value="CheY-like_superfamily"/>
</dbReference>
<dbReference type="KEGG" id="mas:Mahau_1274"/>
<dbReference type="AlphaFoldDB" id="F3ZWM5"/>
<keyword evidence="2 8" id="KW-0597">Phosphoprotein</keyword>
<dbReference type="InterPro" id="IPR001789">
    <property type="entry name" value="Sig_transdc_resp-reg_receiver"/>
</dbReference>
<dbReference type="EMBL" id="CP002360">
    <property type="protein sequence ID" value="AEE96468.1"/>
    <property type="molecule type" value="Genomic_DNA"/>
</dbReference>
<dbReference type="FunFam" id="1.10.10.10:FF:000018">
    <property type="entry name" value="DNA-binding response regulator ResD"/>
    <property type="match status" value="1"/>
</dbReference>
<dbReference type="OrthoDB" id="9790454at2"/>
<evidence type="ECO:0000256" key="9">
    <source>
        <dbReference type="PROSITE-ProRule" id="PRU01091"/>
    </source>
</evidence>
<dbReference type="Proteomes" id="UP000008457">
    <property type="component" value="Chromosome"/>
</dbReference>
<evidence type="ECO:0000256" key="3">
    <source>
        <dbReference type="ARBA" id="ARBA00023012"/>
    </source>
</evidence>
<dbReference type="STRING" id="697281.Mahau_1274"/>
<dbReference type="SUPFAM" id="SSF46894">
    <property type="entry name" value="C-terminal effector domain of the bipartite response regulators"/>
    <property type="match status" value="1"/>
</dbReference>
<feature type="domain" description="OmpR/PhoB-type" evidence="11">
    <location>
        <begin position="129"/>
        <end position="228"/>
    </location>
</feature>
<evidence type="ECO:0000256" key="2">
    <source>
        <dbReference type="ARBA" id="ARBA00022553"/>
    </source>
</evidence>
<evidence type="ECO:0000256" key="6">
    <source>
        <dbReference type="ARBA" id="ARBA00023163"/>
    </source>
</evidence>
<keyword evidence="13" id="KW-1185">Reference proteome</keyword>
<organism evidence="12 13">
    <name type="scientific">Mahella australiensis (strain DSM 15567 / CIP 107919 / 50-1 BON)</name>
    <dbReference type="NCBI Taxonomy" id="697281"/>
    <lineage>
        <taxon>Bacteria</taxon>
        <taxon>Bacillati</taxon>
        <taxon>Bacillota</taxon>
        <taxon>Clostridia</taxon>
        <taxon>Thermoanaerobacterales</taxon>
        <taxon>Thermoanaerobacterales Family IV. Incertae Sedis</taxon>
        <taxon>Mahella</taxon>
    </lineage>
</organism>
<dbReference type="InterPro" id="IPR001867">
    <property type="entry name" value="OmpR/PhoB-type_DNA-bd"/>
</dbReference>
<dbReference type="GO" id="GO:0000156">
    <property type="term" value="F:phosphorelay response regulator activity"/>
    <property type="evidence" value="ECO:0007669"/>
    <property type="project" value="TreeGrafter"/>
</dbReference>
<reference evidence="12 13" key="2">
    <citation type="journal article" date="2011" name="Stand. Genomic Sci.">
        <title>Complete genome sequence of Mahella australiensis type strain (50-1 BON).</title>
        <authorList>
            <person name="Sikorski J."/>
            <person name="Teshima H."/>
            <person name="Nolan M."/>
            <person name="Lucas S."/>
            <person name="Hammon N."/>
            <person name="Deshpande S."/>
            <person name="Cheng J.F."/>
            <person name="Pitluck S."/>
            <person name="Liolios K."/>
            <person name="Pagani I."/>
            <person name="Ivanova N."/>
            <person name="Huntemann M."/>
            <person name="Mavromatis K."/>
            <person name="Ovchinikova G."/>
            <person name="Pati A."/>
            <person name="Tapia R."/>
            <person name="Han C."/>
            <person name="Goodwin L."/>
            <person name="Chen A."/>
            <person name="Palaniappan K."/>
            <person name="Land M."/>
            <person name="Hauser L."/>
            <person name="Ngatchou-Djao O.D."/>
            <person name="Rohde M."/>
            <person name="Pukall R."/>
            <person name="Spring S."/>
            <person name="Abt B."/>
            <person name="Goker M."/>
            <person name="Detter J.C."/>
            <person name="Woyke T."/>
            <person name="Bristow J."/>
            <person name="Markowitz V."/>
            <person name="Hugenholtz P."/>
            <person name="Eisen J.A."/>
            <person name="Kyrpides N.C."/>
            <person name="Klenk H.P."/>
            <person name="Lapidus A."/>
        </authorList>
    </citation>
    <scope>NUCLEOTIDE SEQUENCE [LARGE SCALE GENOMIC DNA]</scope>
    <source>
        <strain evidence="13">DSM 15567 / CIP 107919 / 50-1 BON</strain>
    </source>
</reference>
<dbReference type="RefSeq" id="WP_013780898.1">
    <property type="nucleotide sequence ID" value="NC_015520.1"/>
</dbReference>
<evidence type="ECO:0000256" key="4">
    <source>
        <dbReference type="ARBA" id="ARBA00023015"/>
    </source>
</evidence>
<evidence type="ECO:0000313" key="13">
    <source>
        <dbReference type="Proteomes" id="UP000008457"/>
    </source>
</evidence>
<evidence type="ECO:0000256" key="1">
    <source>
        <dbReference type="ARBA" id="ARBA00018672"/>
    </source>
</evidence>
<keyword evidence="6" id="KW-0804">Transcription</keyword>
<dbReference type="Gene3D" id="1.10.10.10">
    <property type="entry name" value="Winged helix-like DNA-binding domain superfamily/Winged helix DNA-binding domain"/>
    <property type="match status" value="1"/>
</dbReference>
<feature type="DNA-binding region" description="OmpR/PhoB-type" evidence="9">
    <location>
        <begin position="129"/>
        <end position="228"/>
    </location>
</feature>